<organism evidence="2">
    <name type="scientific">marine sediment metagenome</name>
    <dbReference type="NCBI Taxonomy" id="412755"/>
    <lineage>
        <taxon>unclassified sequences</taxon>
        <taxon>metagenomes</taxon>
        <taxon>ecological metagenomes</taxon>
    </lineage>
</organism>
<feature type="region of interest" description="Disordered" evidence="1">
    <location>
        <begin position="1"/>
        <end position="52"/>
    </location>
</feature>
<evidence type="ECO:0000256" key="1">
    <source>
        <dbReference type="SAM" id="MobiDB-lite"/>
    </source>
</evidence>
<protein>
    <submittedName>
        <fullName evidence="2">Uncharacterized protein</fullName>
    </submittedName>
</protein>
<feature type="compositionally biased region" description="Basic and acidic residues" evidence="1">
    <location>
        <begin position="42"/>
        <end position="52"/>
    </location>
</feature>
<sequence>MGTLSCQRCGAQAEGNTQKEADDKIDHARGQMIGRPCSGKQSDLRWTDSQKREERPEIVVAENITESKKFKKTIKKSKRG</sequence>
<evidence type="ECO:0000313" key="2">
    <source>
        <dbReference type="EMBL" id="KKN37572.1"/>
    </source>
</evidence>
<gene>
    <name evidence="2" type="ORF">LCGC14_0762120</name>
</gene>
<proteinExistence type="predicted"/>
<reference evidence="2" key="1">
    <citation type="journal article" date="2015" name="Nature">
        <title>Complex archaea that bridge the gap between prokaryotes and eukaryotes.</title>
        <authorList>
            <person name="Spang A."/>
            <person name="Saw J.H."/>
            <person name="Jorgensen S.L."/>
            <person name="Zaremba-Niedzwiedzka K."/>
            <person name="Martijn J."/>
            <person name="Lind A.E."/>
            <person name="van Eijk R."/>
            <person name="Schleper C."/>
            <person name="Guy L."/>
            <person name="Ettema T.J."/>
        </authorList>
    </citation>
    <scope>NUCLEOTIDE SEQUENCE</scope>
</reference>
<dbReference type="AlphaFoldDB" id="A0A0F9QKM9"/>
<accession>A0A0F9QKM9</accession>
<dbReference type="EMBL" id="LAZR01001885">
    <property type="protein sequence ID" value="KKN37572.1"/>
    <property type="molecule type" value="Genomic_DNA"/>
</dbReference>
<feature type="compositionally biased region" description="Basic and acidic residues" evidence="1">
    <location>
        <begin position="17"/>
        <end position="29"/>
    </location>
</feature>
<name>A0A0F9QKM9_9ZZZZ</name>
<comment type="caution">
    <text evidence="2">The sequence shown here is derived from an EMBL/GenBank/DDBJ whole genome shotgun (WGS) entry which is preliminary data.</text>
</comment>